<dbReference type="EMBL" id="LVZK01000001">
    <property type="protein sequence ID" value="OAP85912.1"/>
    <property type="molecule type" value="Genomic_DNA"/>
</dbReference>
<feature type="domain" description="HNH nuclease" evidence="2">
    <location>
        <begin position="409"/>
        <end position="461"/>
    </location>
</feature>
<name>A0A179B2L5_9ACTO</name>
<evidence type="ECO:0000313" key="3">
    <source>
        <dbReference type="EMBL" id="OAP85912.1"/>
    </source>
</evidence>
<dbReference type="GO" id="GO:0008270">
    <property type="term" value="F:zinc ion binding"/>
    <property type="evidence" value="ECO:0007669"/>
    <property type="project" value="InterPro"/>
</dbReference>
<comment type="caution">
    <text evidence="3">The sequence shown here is derived from an EMBL/GenBank/DDBJ whole genome shotgun (WGS) entry which is preliminary data.</text>
</comment>
<dbReference type="GO" id="GO:0003676">
    <property type="term" value="F:nucleic acid binding"/>
    <property type="evidence" value="ECO:0007669"/>
    <property type="project" value="InterPro"/>
</dbReference>
<dbReference type="STRING" id="1823756.A4H34_01590"/>
<dbReference type="Pfam" id="PF01844">
    <property type="entry name" value="HNH"/>
    <property type="match status" value="1"/>
</dbReference>
<accession>A0A179B2L5</accession>
<dbReference type="InterPro" id="IPR002711">
    <property type="entry name" value="HNH"/>
</dbReference>
<proteinExistence type="inferred from homology"/>
<gene>
    <name evidence="3" type="ORF">A4H34_01590</name>
</gene>
<dbReference type="Proteomes" id="UP000078368">
    <property type="component" value="Unassembled WGS sequence"/>
</dbReference>
<sequence>MNGLKADISILAGLDVSKVSDEELLAGAEALAGLASRLGAVRGRWLVAIGERGSWRASGERTLVRWNEKASGQSPAAAAREIARAQSLGEELPVMAAALESGEVFAEHVDGVRRVFSTPALRESLRREGVQEEIVRWARRSAPREFERRLRARALREDPAMGVAAEKDEAAREKVVFSPSGWGMRVSGWLSSETSALVDTALSALMGRKGADDARTLPERRAGALVELASVRLDEGTLAAGARIRPHLSVHVPLATLTRLENAAGGCPALDANDSSEGSLSMFKSGVAATGSVDARGVGAAEAGGANDGVNRDASRRCVETGGQGRAGACLEKVRRQRKKLGPLLAVIPSAIDLKALAGAEPAAFDDGTALSMTQLARLACDSSVGRIVFSATGEVLDAGRSKRLFTPGQTRAVIARDRTCRYPGCTETIPHGQIHHALPWKRGGATDLANAVLLCWHHHALVHREMTTIAHHDGGFVFTRPDGTIIGTRRHGV</sequence>
<dbReference type="GO" id="GO:0004519">
    <property type="term" value="F:endonuclease activity"/>
    <property type="evidence" value="ECO:0007669"/>
    <property type="project" value="InterPro"/>
</dbReference>
<protein>
    <recommendedName>
        <fullName evidence="2">HNH nuclease domain-containing protein</fullName>
    </recommendedName>
</protein>
<keyword evidence="4" id="KW-1185">Reference proteome</keyword>
<dbReference type="InterPro" id="IPR003870">
    <property type="entry name" value="DUF222"/>
</dbReference>
<reference evidence="3 4" key="1">
    <citation type="submission" date="2016-04" db="EMBL/GenBank/DDBJ databases">
        <title>Peptidophaga gingivicola gen. nov., sp. nov., isolated from human subgingival plaque.</title>
        <authorList>
            <person name="Beall C.J."/>
            <person name="Mokrzan E.M."/>
            <person name="Griffen A.L."/>
            <person name="Leys E.J."/>
        </authorList>
    </citation>
    <scope>NUCLEOTIDE SEQUENCE [LARGE SCALE GENOMIC DNA]</scope>
    <source>
        <strain evidence="3 4">BA112</strain>
    </source>
</reference>
<evidence type="ECO:0000256" key="1">
    <source>
        <dbReference type="ARBA" id="ARBA00023450"/>
    </source>
</evidence>
<evidence type="ECO:0000313" key="4">
    <source>
        <dbReference type="Proteomes" id="UP000078368"/>
    </source>
</evidence>
<dbReference type="InterPro" id="IPR003615">
    <property type="entry name" value="HNH_nuc"/>
</dbReference>
<organism evidence="3 4">
    <name type="scientific">Peptidiphaga gingivicola</name>
    <dbReference type="NCBI Taxonomy" id="2741497"/>
    <lineage>
        <taxon>Bacteria</taxon>
        <taxon>Bacillati</taxon>
        <taxon>Actinomycetota</taxon>
        <taxon>Actinomycetes</taxon>
        <taxon>Actinomycetales</taxon>
        <taxon>Actinomycetaceae</taxon>
        <taxon>Peptidiphaga</taxon>
    </lineage>
</organism>
<dbReference type="OrthoDB" id="3260936at2"/>
<dbReference type="SMART" id="SM00507">
    <property type="entry name" value="HNHc"/>
    <property type="match status" value="1"/>
</dbReference>
<dbReference type="AlphaFoldDB" id="A0A179B2L5"/>
<dbReference type="Pfam" id="PF02720">
    <property type="entry name" value="DUF222"/>
    <property type="match status" value="2"/>
</dbReference>
<dbReference type="CDD" id="cd00085">
    <property type="entry name" value="HNHc"/>
    <property type="match status" value="1"/>
</dbReference>
<evidence type="ECO:0000259" key="2">
    <source>
        <dbReference type="SMART" id="SM00507"/>
    </source>
</evidence>
<dbReference type="Gene3D" id="1.10.30.50">
    <property type="match status" value="1"/>
</dbReference>
<comment type="similarity">
    <text evidence="1">Belongs to the Rv1128c/1148c/1588c/1702c/1945/3466 family.</text>
</comment>